<organism evidence="2 3">
    <name type="scientific">Elsinoe australis</name>
    <dbReference type="NCBI Taxonomy" id="40998"/>
    <lineage>
        <taxon>Eukaryota</taxon>
        <taxon>Fungi</taxon>
        <taxon>Dikarya</taxon>
        <taxon>Ascomycota</taxon>
        <taxon>Pezizomycotina</taxon>
        <taxon>Dothideomycetes</taxon>
        <taxon>Dothideomycetidae</taxon>
        <taxon>Myriangiales</taxon>
        <taxon>Elsinoaceae</taxon>
        <taxon>Elsinoe</taxon>
    </lineage>
</organism>
<feature type="signal peptide" evidence="1">
    <location>
        <begin position="1"/>
        <end position="21"/>
    </location>
</feature>
<keyword evidence="1" id="KW-0732">Signal</keyword>
<gene>
    <name evidence="2" type="ORF">C1H76_2653</name>
</gene>
<dbReference type="Proteomes" id="UP000308133">
    <property type="component" value="Unassembled WGS sequence"/>
</dbReference>
<reference evidence="2 3" key="1">
    <citation type="submission" date="2018-02" db="EMBL/GenBank/DDBJ databases">
        <title>Draft genome sequences of Elsinoe sp., causing black scab on jojoba.</title>
        <authorList>
            <person name="Stodart B."/>
            <person name="Jeffress S."/>
            <person name="Ash G."/>
            <person name="Arun Chinnappa K."/>
        </authorList>
    </citation>
    <scope>NUCLEOTIDE SEQUENCE [LARGE SCALE GENOMIC DNA]</scope>
    <source>
        <strain evidence="2 3">Hillstone_2</strain>
    </source>
</reference>
<feature type="chain" id="PRO_5020204936" evidence="1">
    <location>
        <begin position="22"/>
        <end position="248"/>
    </location>
</feature>
<dbReference type="AlphaFoldDB" id="A0A4U7BB43"/>
<evidence type="ECO:0000313" key="3">
    <source>
        <dbReference type="Proteomes" id="UP000308133"/>
    </source>
</evidence>
<name>A0A4U7BB43_9PEZI</name>
<proteinExistence type="predicted"/>
<comment type="caution">
    <text evidence="2">The sequence shown here is derived from an EMBL/GenBank/DDBJ whole genome shotgun (WGS) entry which is preliminary data.</text>
</comment>
<dbReference type="EMBL" id="PTQR01000032">
    <property type="protein sequence ID" value="TKX25067.1"/>
    <property type="molecule type" value="Genomic_DNA"/>
</dbReference>
<evidence type="ECO:0000256" key="1">
    <source>
        <dbReference type="SAM" id="SignalP"/>
    </source>
</evidence>
<protein>
    <submittedName>
        <fullName evidence="2">Uncharacterized protein</fullName>
    </submittedName>
</protein>
<sequence length="248" mass="27502">MFLLVHILPLLLVSNIAEFDAARKMESVKAFVAWKKHHRSLCTMLMEDMLNVEPDSSDVEYDDLTSTIESALDLSHAMDHVAELHATQAHVYIIMALIELMQHGQRRLFKTLDAAGMSYPEIGVTCVPKARNCAQTSQDITFPSSSSSPLGKDLNDESIVECAASAQANVIDVDSGTKSTSRVETEVQTCKTATLRDPIQSESGSLKAMGKRSVRNSDTRVMKLRRWPIKQPLIKSLQRQQLARSSEA</sequence>
<evidence type="ECO:0000313" key="2">
    <source>
        <dbReference type="EMBL" id="TKX25067.1"/>
    </source>
</evidence>
<accession>A0A4U7BB43</accession>